<dbReference type="Proteomes" id="UP000267804">
    <property type="component" value="Chromosome"/>
</dbReference>
<feature type="compositionally biased region" description="Low complexity" evidence="1">
    <location>
        <begin position="113"/>
        <end position="163"/>
    </location>
</feature>
<organism evidence="3 4">
    <name type="scientific">Micromonospora tulbaghiae</name>
    <dbReference type="NCBI Taxonomy" id="479978"/>
    <lineage>
        <taxon>Bacteria</taxon>
        <taxon>Bacillati</taxon>
        <taxon>Actinomycetota</taxon>
        <taxon>Actinomycetes</taxon>
        <taxon>Micromonosporales</taxon>
        <taxon>Micromonosporaceae</taxon>
        <taxon>Micromonospora</taxon>
    </lineage>
</organism>
<feature type="region of interest" description="Disordered" evidence="1">
    <location>
        <begin position="224"/>
        <end position="247"/>
    </location>
</feature>
<name>A0A386WUX1_9ACTN</name>
<dbReference type="KEGG" id="mtua:CSH63_28120"/>
<dbReference type="EMBL" id="CP024087">
    <property type="protein sequence ID" value="AYF31240.1"/>
    <property type="molecule type" value="Genomic_DNA"/>
</dbReference>
<keyword evidence="2" id="KW-0732">Signal</keyword>
<evidence type="ECO:0000256" key="2">
    <source>
        <dbReference type="SAM" id="SignalP"/>
    </source>
</evidence>
<accession>A0A386WUX1</accession>
<dbReference type="AlphaFoldDB" id="A0A386WUX1"/>
<feature type="chain" id="PRO_5017227385" description="Copper chaperone PCu(A)C" evidence="2">
    <location>
        <begin position="22"/>
        <end position="247"/>
    </location>
</feature>
<protein>
    <recommendedName>
        <fullName evidence="5">Copper chaperone PCu(A)C</fullName>
    </recommendedName>
</protein>
<feature type="region of interest" description="Disordered" evidence="1">
    <location>
        <begin position="106"/>
        <end position="163"/>
    </location>
</feature>
<evidence type="ECO:0008006" key="5">
    <source>
        <dbReference type="Google" id="ProtNLM"/>
    </source>
</evidence>
<evidence type="ECO:0000313" key="4">
    <source>
        <dbReference type="Proteomes" id="UP000267804"/>
    </source>
</evidence>
<evidence type="ECO:0000313" key="3">
    <source>
        <dbReference type="EMBL" id="AYF31240.1"/>
    </source>
</evidence>
<reference evidence="3 4" key="1">
    <citation type="submission" date="2017-10" db="EMBL/GenBank/DDBJ databases">
        <title>Integration of genomic and chemical information greatly accelerates assignment of the full stereostructure of myelolactone, a potent inhibitor of myeloma from a marine-derived Micromonospora.</title>
        <authorList>
            <person name="Kim M.C."/>
            <person name="Machado H."/>
            <person name="Jensen P.R."/>
            <person name="Fenical W."/>
        </authorList>
    </citation>
    <scope>NUCLEOTIDE SEQUENCE [LARGE SCALE GENOMIC DNA]</scope>
    <source>
        <strain evidence="3 4">CNY-010</strain>
    </source>
</reference>
<sequence>MTRSIRGSRGPALLLAGTAAAASLLLSGCGAGQISETANKIPSVQGVNVQTSDNLYKVRGLYVQFPGPKGYEAGSNAPVNVVIYNDSEKPVTVTVTTDSAREIVLTGSGAGESGAATPTGSPTEPATASPTATDPSASPSQSLETSESPSASPSPSESAPAGQPARIEIPALSYAQLNAGNPRFLQLIGLNQKLLVGQQVNLTFDFGNGKVIKTPAPIGIPLTPEATPSKIVEPRHVGEDSGVEGGH</sequence>
<dbReference type="PROSITE" id="PS51257">
    <property type="entry name" value="PROKAR_LIPOPROTEIN"/>
    <property type="match status" value="1"/>
</dbReference>
<feature type="signal peptide" evidence="2">
    <location>
        <begin position="1"/>
        <end position="21"/>
    </location>
</feature>
<dbReference type="RefSeq" id="WP_120574105.1">
    <property type="nucleotide sequence ID" value="NZ_CP024087.1"/>
</dbReference>
<proteinExistence type="predicted"/>
<dbReference type="InterPro" id="IPR036182">
    <property type="entry name" value="PCuAC_sf"/>
</dbReference>
<dbReference type="Gene3D" id="2.60.40.1890">
    <property type="entry name" value="PCu(A)C copper chaperone"/>
    <property type="match status" value="1"/>
</dbReference>
<gene>
    <name evidence="3" type="ORF">CSH63_28120</name>
</gene>
<evidence type="ECO:0000256" key="1">
    <source>
        <dbReference type="SAM" id="MobiDB-lite"/>
    </source>
</evidence>